<accession>X1HZA8</accession>
<reference evidence="1" key="1">
    <citation type="journal article" date="2014" name="Front. Microbiol.">
        <title>High frequency of phylogenetically diverse reductive dehalogenase-homologous genes in deep subseafloor sedimentary metagenomes.</title>
        <authorList>
            <person name="Kawai M."/>
            <person name="Futagami T."/>
            <person name="Toyoda A."/>
            <person name="Takaki Y."/>
            <person name="Nishi S."/>
            <person name="Hori S."/>
            <person name="Arai W."/>
            <person name="Tsubouchi T."/>
            <person name="Morono Y."/>
            <person name="Uchiyama I."/>
            <person name="Ito T."/>
            <person name="Fujiyama A."/>
            <person name="Inagaki F."/>
            <person name="Takami H."/>
        </authorList>
    </citation>
    <scope>NUCLEOTIDE SEQUENCE</scope>
    <source>
        <strain evidence="1">Expedition CK06-06</strain>
    </source>
</reference>
<feature type="non-terminal residue" evidence="1">
    <location>
        <position position="1"/>
    </location>
</feature>
<proteinExistence type="predicted"/>
<comment type="caution">
    <text evidence="1">The sequence shown here is derived from an EMBL/GenBank/DDBJ whole genome shotgun (WGS) entry which is preliminary data.</text>
</comment>
<dbReference type="EMBL" id="BARU01026178">
    <property type="protein sequence ID" value="GAH74797.1"/>
    <property type="molecule type" value="Genomic_DNA"/>
</dbReference>
<organism evidence="1">
    <name type="scientific">marine sediment metagenome</name>
    <dbReference type="NCBI Taxonomy" id="412755"/>
    <lineage>
        <taxon>unclassified sequences</taxon>
        <taxon>metagenomes</taxon>
        <taxon>ecological metagenomes</taxon>
    </lineage>
</organism>
<protein>
    <submittedName>
        <fullName evidence="1">Uncharacterized protein</fullName>
    </submittedName>
</protein>
<sequence>QNYGQVHKYCGQTNVGDIRNPNLIDRSDEKILDEIGKYRM</sequence>
<dbReference type="AlphaFoldDB" id="X1HZA8"/>
<evidence type="ECO:0000313" key="1">
    <source>
        <dbReference type="EMBL" id="GAH74797.1"/>
    </source>
</evidence>
<name>X1HZA8_9ZZZZ</name>
<gene>
    <name evidence="1" type="ORF">S03H2_42090</name>
</gene>